<evidence type="ECO:0000313" key="2">
    <source>
        <dbReference type="Proteomes" id="UP001054889"/>
    </source>
</evidence>
<gene>
    <name evidence="1" type="primary">ga14319</name>
    <name evidence="1" type="ORF">PR202_ga14319</name>
</gene>
<keyword evidence="2" id="KW-1185">Reference proteome</keyword>
<name>A0AAV5CGX9_ELECO</name>
<organism evidence="1 2">
    <name type="scientific">Eleusine coracana subsp. coracana</name>
    <dbReference type="NCBI Taxonomy" id="191504"/>
    <lineage>
        <taxon>Eukaryota</taxon>
        <taxon>Viridiplantae</taxon>
        <taxon>Streptophyta</taxon>
        <taxon>Embryophyta</taxon>
        <taxon>Tracheophyta</taxon>
        <taxon>Spermatophyta</taxon>
        <taxon>Magnoliopsida</taxon>
        <taxon>Liliopsida</taxon>
        <taxon>Poales</taxon>
        <taxon>Poaceae</taxon>
        <taxon>PACMAD clade</taxon>
        <taxon>Chloridoideae</taxon>
        <taxon>Cynodonteae</taxon>
        <taxon>Eleusininae</taxon>
        <taxon>Eleusine</taxon>
    </lineage>
</organism>
<sequence length="93" mass="10160">MGALLLPRGVIDALDARRRAFLWAGEEAVSGTQCLVNWGQSSAHLIAGCPFSVGFWLRIGVSISDDDVSRLWDIRAPSGVLVLHFNMFLLLCC</sequence>
<proteinExistence type="predicted"/>
<reference evidence="1" key="2">
    <citation type="submission" date="2021-12" db="EMBL/GenBank/DDBJ databases">
        <title>Resequencing data analysis of finger millet.</title>
        <authorList>
            <person name="Hatakeyama M."/>
            <person name="Aluri S."/>
            <person name="Balachadran M.T."/>
            <person name="Sivarajan S.R."/>
            <person name="Poveda L."/>
            <person name="Shimizu-Inatsugi R."/>
            <person name="Schlapbach R."/>
            <person name="Sreeman S.M."/>
            <person name="Shimizu K.K."/>
        </authorList>
    </citation>
    <scope>NUCLEOTIDE SEQUENCE</scope>
</reference>
<accession>A0AAV5CGX9</accession>
<protein>
    <submittedName>
        <fullName evidence="1">Uncharacterized protein</fullName>
    </submittedName>
</protein>
<dbReference type="AlphaFoldDB" id="A0AAV5CGX9"/>
<evidence type="ECO:0000313" key="1">
    <source>
        <dbReference type="EMBL" id="GJM97395.1"/>
    </source>
</evidence>
<dbReference type="Proteomes" id="UP001054889">
    <property type="component" value="Unassembled WGS sequence"/>
</dbReference>
<comment type="caution">
    <text evidence="1">The sequence shown here is derived from an EMBL/GenBank/DDBJ whole genome shotgun (WGS) entry which is preliminary data.</text>
</comment>
<reference evidence="1" key="1">
    <citation type="journal article" date="2018" name="DNA Res.">
        <title>Multiple hybrid de novo genome assembly of finger millet, an orphan allotetraploid crop.</title>
        <authorList>
            <person name="Hatakeyama M."/>
            <person name="Aluri S."/>
            <person name="Balachadran M.T."/>
            <person name="Sivarajan S.R."/>
            <person name="Patrignani A."/>
            <person name="Gruter S."/>
            <person name="Poveda L."/>
            <person name="Shimizu-Inatsugi R."/>
            <person name="Baeten J."/>
            <person name="Francoijs K.J."/>
            <person name="Nataraja K.N."/>
            <person name="Reddy Y.A.N."/>
            <person name="Phadnis S."/>
            <person name="Ravikumar R.L."/>
            <person name="Schlapbach R."/>
            <person name="Sreeman S.M."/>
            <person name="Shimizu K.K."/>
        </authorList>
    </citation>
    <scope>NUCLEOTIDE SEQUENCE</scope>
</reference>
<dbReference type="EMBL" id="BQKI01000007">
    <property type="protein sequence ID" value="GJM97395.1"/>
    <property type="molecule type" value="Genomic_DNA"/>
</dbReference>